<dbReference type="AlphaFoldDB" id="A3K094"/>
<evidence type="ECO:0000256" key="1">
    <source>
        <dbReference type="ARBA" id="ARBA00007749"/>
    </source>
</evidence>
<dbReference type="eggNOG" id="COG0491">
    <property type="taxonomic scope" value="Bacteria"/>
</dbReference>
<dbReference type="SMART" id="SM00849">
    <property type="entry name" value="Lactamase_B"/>
    <property type="match status" value="1"/>
</dbReference>
<reference evidence="7 8" key="1">
    <citation type="submission" date="2006-06" db="EMBL/GenBank/DDBJ databases">
        <authorList>
            <person name="Moran M.A."/>
            <person name="Ferriera S."/>
            <person name="Johnson J."/>
            <person name="Kravitz S."/>
            <person name="Beeson K."/>
            <person name="Sutton G."/>
            <person name="Rogers Y.-H."/>
            <person name="Friedman R."/>
            <person name="Frazier M."/>
            <person name="Venter J.C."/>
        </authorList>
    </citation>
    <scope>NUCLEOTIDE SEQUENCE [LARGE SCALE GENOMIC DNA]</scope>
    <source>
        <strain evidence="7 8">E-37</strain>
    </source>
</reference>
<evidence type="ECO:0000256" key="5">
    <source>
        <dbReference type="SAM" id="SignalP"/>
    </source>
</evidence>
<dbReference type="GO" id="GO:0016787">
    <property type="term" value="F:hydrolase activity"/>
    <property type="evidence" value="ECO:0007669"/>
    <property type="project" value="UniProtKB-KW"/>
</dbReference>
<keyword evidence="4" id="KW-0862">Zinc</keyword>
<comment type="caution">
    <text evidence="7">The sequence shown here is derived from an EMBL/GenBank/DDBJ whole genome shotgun (WGS) entry which is preliminary data.</text>
</comment>
<feature type="chain" id="PRO_5002654772" evidence="5">
    <location>
        <begin position="29"/>
        <end position="317"/>
    </location>
</feature>
<name>A3K094_SAGS3</name>
<proteinExistence type="inferred from homology"/>
<evidence type="ECO:0000313" key="7">
    <source>
        <dbReference type="EMBL" id="EBA09209.1"/>
    </source>
</evidence>
<keyword evidence="8" id="KW-1185">Reference proteome</keyword>
<dbReference type="RefSeq" id="WP_005856680.1">
    <property type="nucleotide sequence ID" value="NZ_AAYA01000003.1"/>
</dbReference>
<dbReference type="InterPro" id="IPR036866">
    <property type="entry name" value="RibonucZ/Hydroxyglut_hydro"/>
</dbReference>
<dbReference type="InterPro" id="IPR006311">
    <property type="entry name" value="TAT_signal"/>
</dbReference>
<organism evidence="7 8">
    <name type="scientific">Sagittula stellata (strain ATCC 700073 / DSM 11524 / E-37)</name>
    <dbReference type="NCBI Taxonomy" id="388399"/>
    <lineage>
        <taxon>Bacteria</taxon>
        <taxon>Pseudomonadati</taxon>
        <taxon>Pseudomonadota</taxon>
        <taxon>Alphaproteobacteria</taxon>
        <taxon>Rhodobacterales</taxon>
        <taxon>Roseobacteraceae</taxon>
        <taxon>Sagittula</taxon>
    </lineage>
</organism>
<dbReference type="SUPFAM" id="SSF56281">
    <property type="entry name" value="Metallo-hydrolase/oxidoreductase"/>
    <property type="match status" value="1"/>
</dbReference>
<dbReference type="PANTHER" id="PTHR42978">
    <property type="entry name" value="QUORUM-QUENCHING LACTONASE YTNP-RELATED-RELATED"/>
    <property type="match status" value="1"/>
</dbReference>
<keyword evidence="3" id="KW-0378">Hydrolase</keyword>
<sequence>MDRRSFITTSLLAAAGALTGLRIAPVAAQSGAPGIAVAQSFPVGGATVTAFSDGFLPITAEALQGITPEDFKSLLQAAYIDGDGHPSGVNAYLIETGGERILVDTGTGQLMGPGLGQLGANMAAFGLDPASIGRIVATHLHPDHIGGILGPDGNPYTGASLTVSQPEIDFWQSDEIRNGAPEQFHPFFDQARAAVGAFGDRLEVVAKDADLGNGITLVPLPGHTLGHTGVMLESEGSQLLIWGDIVHVGPVQFARPEVTIVFDTAADMAAATRADILARAAADRMQIAGMHIAFPGIGYVEKAQEGYRFVPRAFPYG</sequence>
<dbReference type="CDD" id="cd07720">
    <property type="entry name" value="OPHC2-like_MBL-fold"/>
    <property type="match status" value="1"/>
</dbReference>
<comment type="similarity">
    <text evidence="1">Belongs to the metallo-beta-lactamase superfamily.</text>
</comment>
<keyword evidence="5" id="KW-0732">Signal</keyword>
<evidence type="ECO:0000313" key="8">
    <source>
        <dbReference type="Proteomes" id="UP000005713"/>
    </source>
</evidence>
<dbReference type="PANTHER" id="PTHR42978:SF6">
    <property type="entry name" value="QUORUM-QUENCHING LACTONASE YTNP-RELATED"/>
    <property type="match status" value="1"/>
</dbReference>
<dbReference type="PROSITE" id="PS51318">
    <property type="entry name" value="TAT"/>
    <property type="match status" value="1"/>
</dbReference>
<dbReference type="InterPro" id="IPR051013">
    <property type="entry name" value="MBL_superfamily_lactonases"/>
</dbReference>
<dbReference type="OrthoDB" id="9773738at2"/>
<evidence type="ECO:0000259" key="6">
    <source>
        <dbReference type="SMART" id="SM00849"/>
    </source>
</evidence>
<protein>
    <submittedName>
        <fullName evidence="7">Metallo-beta-lactamase family protein</fullName>
    </submittedName>
</protein>
<evidence type="ECO:0000256" key="2">
    <source>
        <dbReference type="ARBA" id="ARBA00022723"/>
    </source>
</evidence>
<dbReference type="Pfam" id="PF00753">
    <property type="entry name" value="Lactamase_B"/>
    <property type="match status" value="1"/>
</dbReference>
<dbReference type="InterPro" id="IPR001279">
    <property type="entry name" value="Metallo-B-lactamas"/>
</dbReference>
<evidence type="ECO:0000256" key="4">
    <source>
        <dbReference type="ARBA" id="ARBA00022833"/>
    </source>
</evidence>
<feature type="domain" description="Metallo-beta-lactamase" evidence="6">
    <location>
        <begin position="88"/>
        <end position="291"/>
    </location>
</feature>
<feature type="signal peptide" evidence="5">
    <location>
        <begin position="1"/>
        <end position="28"/>
    </location>
</feature>
<dbReference type="Gene3D" id="3.60.15.10">
    <property type="entry name" value="Ribonuclease Z/Hydroxyacylglutathione hydrolase-like"/>
    <property type="match status" value="1"/>
</dbReference>
<dbReference type="EMBL" id="AAYA01000003">
    <property type="protein sequence ID" value="EBA09209.1"/>
    <property type="molecule type" value="Genomic_DNA"/>
</dbReference>
<dbReference type="GO" id="GO:0046872">
    <property type="term" value="F:metal ion binding"/>
    <property type="evidence" value="ECO:0007669"/>
    <property type="project" value="UniProtKB-KW"/>
</dbReference>
<dbReference type="Proteomes" id="UP000005713">
    <property type="component" value="Unassembled WGS sequence"/>
</dbReference>
<accession>A3K094</accession>
<evidence type="ECO:0000256" key="3">
    <source>
        <dbReference type="ARBA" id="ARBA00022801"/>
    </source>
</evidence>
<keyword evidence="2" id="KW-0479">Metal-binding</keyword>
<gene>
    <name evidence="7" type="ORF">SSE37_23244</name>
</gene>